<feature type="site" description="Lowers pKa of active site Tyr" evidence="3">
    <location>
        <position position="82"/>
    </location>
</feature>
<feature type="active site" description="Proton donor" evidence="1">
    <location>
        <position position="57"/>
    </location>
</feature>
<dbReference type="InterPro" id="IPR023210">
    <property type="entry name" value="NADP_OxRdtase_dom"/>
</dbReference>
<sequence>MTTTRRTVAFPDGRSLCALGQGTWFMGESATRAAAEIRALQAGIDHGLTLIDTAEMYANGGAEEIVGRAIQGRRDDVFLVSKVLPGNASRRGVARACEASLRRLGVDCIDLYLLHWRGPYPLGETIEAFEALVEQGKIAAWGVSNLDLDEMKEVSALPRGDRAQTDQVLYNLGRRGIEFDLLPWCRERRIPIMAYSPIEQGRLLHDPTLKQIGERHGITPAAAALAWVLRDPGVIAIPKSASREHLKQNLACLDVTLTDQDLAELDQAFPPPKRKLPLEVL</sequence>
<dbReference type="CDD" id="cd19138">
    <property type="entry name" value="AKR_YeaE"/>
    <property type="match status" value="1"/>
</dbReference>
<evidence type="ECO:0000256" key="3">
    <source>
        <dbReference type="PIRSR" id="PIRSR000097-3"/>
    </source>
</evidence>
<keyword evidence="6" id="KW-1185">Reference proteome</keyword>
<dbReference type="PIRSF" id="PIRSF000097">
    <property type="entry name" value="AKR"/>
    <property type="match status" value="1"/>
</dbReference>
<dbReference type="EMBL" id="NEVS01000004">
    <property type="protein sequence ID" value="OZI60135.1"/>
    <property type="molecule type" value="Genomic_DNA"/>
</dbReference>
<dbReference type="Proteomes" id="UP000215767">
    <property type="component" value="Unassembled WGS sequence"/>
</dbReference>
<dbReference type="Gene3D" id="3.20.20.100">
    <property type="entry name" value="NADP-dependent oxidoreductase domain"/>
    <property type="match status" value="1"/>
</dbReference>
<proteinExistence type="predicted"/>
<dbReference type="Pfam" id="PF00248">
    <property type="entry name" value="Aldo_ket_red"/>
    <property type="match status" value="1"/>
</dbReference>
<dbReference type="AlphaFoldDB" id="A0A261UEX2"/>
<dbReference type="OrthoDB" id="5488419at2"/>
<dbReference type="PRINTS" id="PR00069">
    <property type="entry name" value="ALDKETRDTASE"/>
</dbReference>
<accession>A0A261UEX2</accession>
<dbReference type="PANTHER" id="PTHR43638">
    <property type="entry name" value="OXIDOREDUCTASE, ALDO/KETO REDUCTASE FAMILY PROTEIN"/>
    <property type="match status" value="1"/>
</dbReference>
<organism evidence="5 6">
    <name type="scientific">Bordetella genomosp. 11</name>
    <dbReference type="NCBI Taxonomy" id="1416808"/>
    <lineage>
        <taxon>Bacteria</taxon>
        <taxon>Pseudomonadati</taxon>
        <taxon>Pseudomonadota</taxon>
        <taxon>Betaproteobacteria</taxon>
        <taxon>Burkholderiales</taxon>
        <taxon>Alcaligenaceae</taxon>
        <taxon>Bordetella</taxon>
    </lineage>
</organism>
<dbReference type="GO" id="GO:0016491">
    <property type="term" value="F:oxidoreductase activity"/>
    <property type="evidence" value="ECO:0007669"/>
    <property type="project" value="InterPro"/>
</dbReference>
<dbReference type="SUPFAM" id="SSF51430">
    <property type="entry name" value="NAD(P)-linked oxidoreductase"/>
    <property type="match status" value="1"/>
</dbReference>
<name>A0A261UEX2_9BORD</name>
<dbReference type="InterPro" id="IPR020471">
    <property type="entry name" value="AKR"/>
</dbReference>
<dbReference type="InterPro" id="IPR036812">
    <property type="entry name" value="NAD(P)_OxRdtase_dom_sf"/>
</dbReference>
<reference evidence="6" key="1">
    <citation type="submission" date="2017-05" db="EMBL/GenBank/DDBJ databases">
        <title>Complete and WGS of Bordetella genogroups.</title>
        <authorList>
            <person name="Spilker T."/>
            <person name="Lipuma J."/>
        </authorList>
    </citation>
    <scope>NUCLEOTIDE SEQUENCE [LARGE SCALE GENOMIC DNA]</scope>
    <source>
        <strain evidence="6">AU8856</strain>
    </source>
</reference>
<evidence type="ECO:0000259" key="4">
    <source>
        <dbReference type="Pfam" id="PF00248"/>
    </source>
</evidence>
<dbReference type="PANTHER" id="PTHR43638:SF3">
    <property type="entry name" value="ALDEHYDE REDUCTASE"/>
    <property type="match status" value="1"/>
</dbReference>
<feature type="domain" description="NADP-dependent oxidoreductase" evidence="4">
    <location>
        <begin position="19"/>
        <end position="268"/>
    </location>
</feature>
<gene>
    <name evidence="5" type="ORF">CAL28_11760</name>
</gene>
<evidence type="ECO:0000313" key="5">
    <source>
        <dbReference type="EMBL" id="OZI60135.1"/>
    </source>
</evidence>
<evidence type="ECO:0000313" key="6">
    <source>
        <dbReference type="Proteomes" id="UP000215767"/>
    </source>
</evidence>
<protein>
    <recommendedName>
        <fullName evidence="4">NADP-dependent oxidoreductase domain-containing protein</fullName>
    </recommendedName>
</protein>
<comment type="caution">
    <text evidence="5">The sequence shown here is derived from an EMBL/GenBank/DDBJ whole genome shotgun (WGS) entry which is preliminary data.</text>
</comment>
<evidence type="ECO:0000256" key="1">
    <source>
        <dbReference type="PIRSR" id="PIRSR000097-1"/>
    </source>
</evidence>
<evidence type="ECO:0000256" key="2">
    <source>
        <dbReference type="PIRSR" id="PIRSR000097-2"/>
    </source>
</evidence>
<dbReference type="RefSeq" id="WP_094841552.1">
    <property type="nucleotide sequence ID" value="NZ_NEVS01000004.1"/>
</dbReference>
<feature type="binding site" evidence="2">
    <location>
        <position position="115"/>
    </location>
    <ligand>
        <name>substrate</name>
    </ligand>
</feature>